<dbReference type="PROSITE" id="PS50943">
    <property type="entry name" value="HTH_CROC1"/>
    <property type="match status" value="1"/>
</dbReference>
<keyword evidence="4" id="KW-1185">Reference proteome</keyword>
<organism evidence="3 4">
    <name type="scientific">Eubacterium barkeri</name>
    <name type="common">Clostridium barkeri</name>
    <dbReference type="NCBI Taxonomy" id="1528"/>
    <lineage>
        <taxon>Bacteria</taxon>
        <taxon>Bacillati</taxon>
        <taxon>Bacillota</taxon>
        <taxon>Clostridia</taxon>
        <taxon>Eubacteriales</taxon>
        <taxon>Eubacteriaceae</taxon>
        <taxon>Eubacterium</taxon>
    </lineage>
</organism>
<feature type="domain" description="HTH cro/C1-type" evidence="2">
    <location>
        <begin position="13"/>
        <end position="67"/>
    </location>
</feature>
<dbReference type="CDD" id="cd00093">
    <property type="entry name" value="HTH_XRE"/>
    <property type="match status" value="1"/>
</dbReference>
<sequence>MSMNFPALVGAQIRTYRKASKLSLDDLAQRIHKSKATVCKYESGDISIDITTLYEIAEALNIEIGHLVEDIPIKATHLSNDLPFGFTEVFYLYHTHHSKYYTSQIHLGHQEGTNQYGATLYYRLKNDSQFHDCECIYNGHMQISSNNLHFVMKNFHSLAESIYISFFIPIKQVSYYPGLLMGIQNDNLRPACFKVLLAKHILSDQDLQAHLLLDREEIRGLKNGSYFAINE</sequence>
<dbReference type="SMART" id="SM00530">
    <property type="entry name" value="HTH_XRE"/>
    <property type="match status" value="1"/>
</dbReference>
<dbReference type="InterPro" id="IPR050807">
    <property type="entry name" value="TransReg_Diox_bact_type"/>
</dbReference>
<dbReference type="GO" id="GO:0005829">
    <property type="term" value="C:cytosol"/>
    <property type="evidence" value="ECO:0007669"/>
    <property type="project" value="TreeGrafter"/>
</dbReference>
<keyword evidence="1" id="KW-0238">DNA-binding</keyword>
<dbReference type="SUPFAM" id="SSF47413">
    <property type="entry name" value="lambda repressor-like DNA-binding domains"/>
    <property type="match status" value="1"/>
</dbReference>
<dbReference type="InterPro" id="IPR010982">
    <property type="entry name" value="Lambda_DNA-bd_dom_sf"/>
</dbReference>
<evidence type="ECO:0000256" key="1">
    <source>
        <dbReference type="ARBA" id="ARBA00023125"/>
    </source>
</evidence>
<protein>
    <submittedName>
        <fullName evidence="3">Helix-turn-helix</fullName>
    </submittedName>
</protein>
<proteinExistence type="predicted"/>
<dbReference type="InterPro" id="IPR001387">
    <property type="entry name" value="Cro/C1-type_HTH"/>
</dbReference>
<dbReference type="EMBL" id="FNOU01000014">
    <property type="protein sequence ID" value="SDY03236.1"/>
    <property type="molecule type" value="Genomic_DNA"/>
</dbReference>
<evidence type="ECO:0000313" key="4">
    <source>
        <dbReference type="Proteomes" id="UP000199652"/>
    </source>
</evidence>
<dbReference type="GO" id="GO:0003677">
    <property type="term" value="F:DNA binding"/>
    <property type="evidence" value="ECO:0007669"/>
    <property type="project" value="UniProtKB-KW"/>
</dbReference>
<accession>A0A1H3GIV9</accession>
<gene>
    <name evidence="3" type="ORF">SAMN04488579_11410</name>
</gene>
<dbReference type="Pfam" id="PF01381">
    <property type="entry name" value="HTH_3"/>
    <property type="match status" value="1"/>
</dbReference>
<dbReference type="OrthoDB" id="1623336at2"/>
<reference evidence="4" key="1">
    <citation type="submission" date="2016-10" db="EMBL/GenBank/DDBJ databases">
        <authorList>
            <person name="Varghese N."/>
            <person name="Submissions S."/>
        </authorList>
    </citation>
    <scope>NUCLEOTIDE SEQUENCE [LARGE SCALE GENOMIC DNA]</scope>
    <source>
        <strain evidence="4">VPI 5359</strain>
    </source>
</reference>
<dbReference type="STRING" id="1528.SAMN04488579_11410"/>
<dbReference type="Proteomes" id="UP000199652">
    <property type="component" value="Unassembled WGS sequence"/>
</dbReference>
<dbReference type="PANTHER" id="PTHR46797:SF1">
    <property type="entry name" value="METHYLPHOSPHONATE SYNTHASE"/>
    <property type="match status" value="1"/>
</dbReference>
<dbReference type="GO" id="GO:0003700">
    <property type="term" value="F:DNA-binding transcription factor activity"/>
    <property type="evidence" value="ECO:0007669"/>
    <property type="project" value="TreeGrafter"/>
</dbReference>
<dbReference type="PANTHER" id="PTHR46797">
    <property type="entry name" value="HTH-TYPE TRANSCRIPTIONAL REGULATOR"/>
    <property type="match status" value="1"/>
</dbReference>
<dbReference type="Gene3D" id="1.10.260.40">
    <property type="entry name" value="lambda repressor-like DNA-binding domains"/>
    <property type="match status" value="1"/>
</dbReference>
<dbReference type="AlphaFoldDB" id="A0A1H3GIV9"/>
<dbReference type="RefSeq" id="WP_090245622.1">
    <property type="nucleotide sequence ID" value="NZ_FNOU01000014.1"/>
</dbReference>
<evidence type="ECO:0000259" key="2">
    <source>
        <dbReference type="PROSITE" id="PS50943"/>
    </source>
</evidence>
<name>A0A1H3GIV9_EUBBA</name>
<evidence type="ECO:0000313" key="3">
    <source>
        <dbReference type="EMBL" id="SDY03236.1"/>
    </source>
</evidence>